<evidence type="ECO:0000256" key="1">
    <source>
        <dbReference type="ARBA" id="ARBA00012880"/>
    </source>
</evidence>
<sequence length="138" mass="14998">MSIRLARSMPRDATLTTIEVDRTTYDASLRIRAKALDAATLRAASTPPSQRVRRAPAARAPFDAVLMDHWKPDYARDLEALRARGLLADGALVVADNVLFRARPSSSTTSPVPLRRAGATTSPARPAWSPPPRSTRPT</sequence>
<proteinExistence type="inferred from homology"/>
<keyword evidence="3" id="KW-0808">Transferase</keyword>
<dbReference type="InterPro" id="IPR002935">
    <property type="entry name" value="SAM_O-MeTrfase"/>
</dbReference>
<dbReference type="EC" id="2.1.1.6" evidence="1"/>
<feature type="region of interest" description="Disordered" evidence="7">
    <location>
        <begin position="103"/>
        <end position="138"/>
    </location>
</feature>
<keyword evidence="5" id="KW-0128">Catecholamine metabolism</keyword>
<dbReference type="Gene3D" id="3.40.50.150">
    <property type="entry name" value="Vaccinia Virus protein VP39"/>
    <property type="match status" value="1"/>
</dbReference>
<evidence type="ECO:0000256" key="7">
    <source>
        <dbReference type="SAM" id="MobiDB-lite"/>
    </source>
</evidence>
<organism evidence="8 9">
    <name type="scientific">Aureococcus anophagefferens</name>
    <name type="common">Harmful bloom alga</name>
    <dbReference type="NCBI Taxonomy" id="44056"/>
    <lineage>
        <taxon>Eukaryota</taxon>
        <taxon>Sar</taxon>
        <taxon>Stramenopiles</taxon>
        <taxon>Ochrophyta</taxon>
        <taxon>Pelagophyceae</taxon>
        <taxon>Pelagomonadales</taxon>
        <taxon>Pelagomonadaceae</taxon>
        <taxon>Aureococcus</taxon>
    </lineage>
</organism>
<dbReference type="Proteomes" id="UP001363151">
    <property type="component" value="Unassembled WGS sequence"/>
</dbReference>
<dbReference type="PROSITE" id="PS51682">
    <property type="entry name" value="SAM_OMT_I"/>
    <property type="match status" value="1"/>
</dbReference>
<feature type="compositionally biased region" description="Pro residues" evidence="7">
    <location>
        <begin position="128"/>
        <end position="138"/>
    </location>
</feature>
<evidence type="ECO:0000256" key="4">
    <source>
        <dbReference type="ARBA" id="ARBA00022691"/>
    </source>
</evidence>
<dbReference type="PANTHER" id="PTHR43836">
    <property type="entry name" value="CATECHOL O-METHYLTRANSFERASE 1-RELATED"/>
    <property type="match status" value="1"/>
</dbReference>
<accession>A0ABR1GEZ7</accession>
<dbReference type="PANTHER" id="PTHR43836:SF2">
    <property type="entry name" value="CATECHOL O-METHYLTRANSFERASE 1-RELATED"/>
    <property type="match status" value="1"/>
</dbReference>
<comment type="caution">
    <text evidence="8">The sequence shown here is derived from an EMBL/GenBank/DDBJ whole genome shotgun (WGS) entry which is preliminary data.</text>
</comment>
<dbReference type="InterPro" id="IPR029063">
    <property type="entry name" value="SAM-dependent_MTases_sf"/>
</dbReference>
<evidence type="ECO:0000256" key="6">
    <source>
        <dbReference type="ARBA" id="ARBA00023453"/>
    </source>
</evidence>
<keyword evidence="2" id="KW-0489">Methyltransferase</keyword>
<keyword evidence="4" id="KW-0949">S-adenosyl-L-methionine</keyword>
<evidence type="ECO:0000256" key="2">
    <source>
        <dbReference type="ARBA" id="ARBA00022603"/>
    </source>
</evidence>
<evidence type="ECO:0000313" key="8">
    <source>
        <dbReference type="EMBL" id="KAK7254378.1"/>
    </source>
</evidence>
<evidence type="ECO:0000256" key="5">
    <source>
        <dbReference type="ARBA" id="ARBA00022939"/>
    </source>
</evidence>
<protein>
    <recommendedName>
        <fullName evidence="1">catechol O-methyltransferase</fullName>
        <ecNumber evidence="1">2.1.1.6</ecNumber>
    </recommendedName>
</protein>
<keyword evidence="9" id="KW-1185">Reference proteome</keyword>
<name>A0ABR1GEZ7_AURAN</name>
<comment type="similarity">
    <text evidence="6">Belongs to the class I-like SAM-binding methyltransferase superfamily. Cation-dependent O-methyltransferase family.</text>
</comment>
<evidence type="ECO:0000313" key="9">
    <source>
        <dbReference type="Proteomes" id="UP001363151"/>
    </source>
</evidence>
<evidence type="ECO:0000256" key="3">
    <source>
        <dbReference type="ARBA" id="ARBA00022679"/>
    </source>
</evidence>
<reference evidence="8 9" key="1">
    <citation type="submission" date="2024-03" db="EMBL/GenBank/DDBJ databases">
        <title>Aureococcus anophagefferens CCMP1851 and Kratosvirus quantuckense: Draft genome of a second virus-susceptible host strain in the model system.</title>
        <authorList>
            <person name="Chase E."/>
            <person name="Truchon A.R."/>
            <person name="Schepens W."/>
            <person name="Wilhelm S.W."/>
        </authorList>
    </citation>
    <scope>NUCLEOTIDE SEQUENCE [LARGE SCALE GENOMIC DNA]</scope>
    <source>
        <strain evidence="8 9">CCMP1851</strain>
    </source>
</reference>
<dbReference type="SUPFAM" id="SSF53335">
    <property type="entry name" value="S-adenosyl-L-methionine-dependent methyltransferases"/>
    <property type="match status" value="1"/>
</dbReference>
<dbReference type="EMBL" id="JBBJCI010000031">
    <property type="protein sequence ID" value="KAK7254378.1"/>
    <property type="molecule type" value="Genomic_DNA"/>
</dbReference>
<gene>
    <name evidence="8" type="primary">comt-1</name>
    <name evidence="8" type="ORF">SO694_00009557</name>
</gene>